<dbReference type="Pfam" id="PF14365">
    <property type="entry name" value="Neprosin_AP"/>
    <property type="match status" value="1"/>
</dbReference>
<dbReference type="Pfam" id="PF03080">
    <property type="entry name" value="Neprosin"/>
    <property type="match status" value="1"/>
</dbReference>
<dbReference type="InterPro" id="IPR004314">
    <property type="entry name" value="Neprosin"/>
</dbReference>
<accession>A0ABM3REG5</accession>
<feature type="domain" description="Neprosin PEP catalytic" evidence="2">
    <location>
        <begin position="142"/>
        <end position="381"/>
    </location>
</feature>
<dbReference type="Proteomes" id="UP000813463">
    <property type="component" value="Chromosome 1"/>
</dbReference>
<dbReference type="PANTHER" id="PTHR31589">
    <property type="entry name" value="PROTEIN, PUTATIVE (DUF239)-RELATED-RELATED"/>
    <property type="match status" value="1"/>
</dbReference>
<protein>
    <submittedName>
        <fullName evidence="4">Uncharacterized protein isoform X1</fullName>
    </submittedName>
</protein>
<dbReference type="PROSITE" id="PS52045">
    <property type="entry name" value="NEPROSIN_PEP_CD"/>
    <property type="match status" value="1"/>
</dbReference>
<name>A0ABM3REG5_SPIOL</name>
<dbReference type="RefSeq" id="XP_056693985.1">
    <property type="nucleotide sequence ID" value="XM_056838007.1"/>
</dbReference>
<sequence>MKRVYLVVVLLLVVNIGTRGIVEEENDLQKQYQPLEQSSIKTIKTANGVIYDCVDFYKQPAFKHPMLKNHTLYPQMRTKYTHRTIKAMSSNDEAIQCQVLMLENGGCPTGTVPIRRVSMDDLVQIKTATKNYDMRTTSNSLLTQPGQQFAIVQTNSDSRTTKYYGVRGIFNYYQLPRVRAPQYSSGEIIIRNGDDMIKVGWTVNPALNKDNIAHMFQYLSAGQSHCFNTLCPGFVSTNKDVSIDAGLVGSSKRGGLQRVISLFIYQDAKTKNWWLEICGIVLGYWPQQIFTKMADGATYVAVGGEAFNLPSQPLPPMGNGYYPSEELGITAFWHNFTVLDSNHQHIIPQQTEKYTTDWHYGVYDMMHGKEGRTICYGGTTM</sequence>
<feature type="signal peptide" evidence="1">
    <location>
        <begin position="1"/>
        <end position="20"/>
    </location>
</feature>
<proteinExistence type="predicted"/>
<evidence type="ECO:0000313" key="3">
    <source>
        <dbReference type="Proteomes" id="UP000813463"/>
    </source>
</evidence>
<dbReference type="PANTHER" id="PTHR31589:SF235">
    <property type="entry name" value="PROTEIN, PUTATIVE (DUF239)-RELATED"/>
    <property type="match status" value="1"/>
</dbReference>
<evidence type="ECO:0000313" key="4">
    <source>
        <dbReference type="RefSeq" id="XP_056693985.1"/>
    </source>
</evidence>
<feature type="chain" id="PRO_5047006059" evidence="1">
    <location>
        <begin position="21"/>
        <end position="381"/>
    </location>
</feature>
<keyword evidence="1" id="KW-0732">Signal</keyword>
<organism evidence="3 4">
    <name type="scientific">Spinacia oleracea</name>
    <name type="common">Spinach</name>
    <dbReference type="NCBI Taxonomy" id="3562"/>
    <lineage>
        <taxon>Eukaryota</taxon>
        <taxon>Viridiplantae</taxon>
        <taxon>Streptophyta</taxon>
        <taxon>Embryophyta</taxon>
        <taxon>Tracheophyta</taxon>
        <taxon>Spermatophyta</taxon>
        <taxon>Magnoliopsida</taxon>
        <taxon>eudicotyledons</taxon>
        <taxon>Gunneridae</taxon>
        <taxon>Pentapetalae</taxon>
        <taxon>Caryophyllales</taxon>
        <taxon>Chenopodiaceae</taxon>
        <taxon>Chenopodioideae</taxon>
        <taxon>Anserineae</taxon>
        <taxon>Spinacia</taxon>
    </lineage>
</organism>
<dbReference type="GeneID" id="110786668"/>
<evidence type="ECO:0000259" key="2">
    <source>
        <dbReference type="PROSITE" id="PS52045"/>
    </source>
</evidence>
<evidence type="ECO:0000256" key="1">
    <source>
        <dbReference type="SAM" id="SignalP"/>
    </source>
</evidence>
<gene>
    <name evidence="4" type="primary">LOC110786668</name>
</gene>
<reference evidence="4" key="2">
    <citation type="submission" date="2025-08" db="UniProtKB">
        <authorList>
            <consortium name="RefSeq"/>
        </authorList>
    </citation>
    <scope>IDENTIFICATION</scope>
    <source>
        <tissue evidence="4">Leaf</tissue>
    </source>
</reference>
<keyword evidence="3" id="KW-1185">Reference proteome</keyword>
<dbReference type="InterPro" id="IPR025521">
    <property type="entry name" value="Neprosin_propep"/>
</dbReference>
<reference evidence="3" key="1">
    <citation type="journal article" date="2021" name="Nat. Commun.">
        <title>Genomic analyses provide insights into spinach domestication and the genetic basis of agronomic traits.</title>
        <authorList>
            <person name="Cai X."/>
            <person name="Sun X."/>
            <person name="Xu C."/>
            <person name="Sun H."/>
            <person name="Wang X."/>
            <person name="Ge C."/>
            <person name="Zhang Z."/>
            <person name="Wang Q."/>
            <person name="Fei Z."/>
            <person name="Jiao C."/>
            <person name="Wang Q."/>
        </authorList>
    </citation>
    <scope>NUCLEOTIDE SEQUENCE [LARGE SCALE GENOMIC DNA]</scope>
    <source>
        <strain evidence="3">cv. Varoflay</strain>
    </source>
</reference>
<dbReference type="InterPro" id="IPR053168">
    <property type="entry name" value="Glutamic_endopeptidase"/>
</dbReference>